<evidence type="ECO:0000313" key="3">
    <source>
        <dbReference type="EnsemblMetazoa" id="XP_038048232.1"/>
    </source>
</evidence>
<dbReference type="EnsemblMetazoa" id="XM_038192304.1">
    <property type="protein sequence ID" value="XP_038048232.1"/>
    <property type="gene ID" value="LOC119722262"/>
</dbReference>
<keyword evidence="4" id="KW-1185">Reference proteome</keyword>
<dbReference type="GeneID" id="119722262"/>
<keyword evidence="2" id="KW-0472">Membrane</keyword>
<name>A0A913Z909_PATMI</name>
<evidence type="ECO:0000313" key="4">
    <source>
        <dbReference type="Proteomes" id="UP000887568"/>
    </source>
</evidence>
<keyword evidence="2" id="KW-1133">Transmembrane helix</keyword>
<feature type="region of interest" description="Disordered" evidence="1">
    <location>
        <begin position="246"/>
        <end position="265"/>
    </location>
</feature>
<organism evidence="3 4">
    <name type="scientific">Patiria miniata</name>
    <name type="common">Bat star</name>
    <name type="synonym">Asterina miniata</name>
    <dbReference type="NCBI Taxonomy" id="46514"/>
    <lineage>
        <taxon>Eukaryota</taxon>
        <taxon>Metazoa</taxon>
        <taxon>Echinodermata</taxon>
        <taxon>Eleutherozoa</taxon>
        <taxon>Asterozoa</taxon>
        <taxon>Asteroidea</taxon>
        <taxon>Valvatacea</taxon>
        <taxon>Valvatida</taxon>
        <taxon>Asterinidae</taxon>
        <taxon>Patiria</taxon>
    </lineage>
</organism>
<dbReference type="RefSeq" id="XP_038048232.1">
    <property type="nucleotide sequence ID" value="XM_038192304.1"/>
</dbReference>
<reference evidence="3" key="1">
    <citation type="submission" date="2022-11" db="UniProtKB">
        <authorList>
            <consortium name="EnsemblMetazoa"/>
        </authorList>
    </citation>
    <scope>IDENTIFICATION</scope>
</reference>
<dbReference type="AlphaFoldDB" id="A0A913Z909"/>
<sequence>MTFAADIITVRLFVTLVTFLDCVLKNSVLKESKLKATLQGPSCRYPPRQTCLPQPLDGQDKYNIPSGALLNFSCSRTDSAPAGADLYGLDRVHCDDGWFQPANFPVCFDRCQINEQNLTSAGLNISGGQVAEGNTLRSGDSYTVHCSAVDETLWGHATIYCMDGEFVPSVLPVCCRDGGTVDKEQPSDTVSMVTFVAVVAPTGVAAALLFIALVAVWRKTPPRSEERSKERQNSREVMIVNTAFASDRSPSTSIPPNVPERPSNSYFSSAGVSESYLTPTVKDPPTDSKGSIYDYIDPKSTDYYLELVA</sequence>
<dbReference type="OrthoDB" id="10499932at2759"/>
<feature type="transmembrane region" description="Helical" evidence="2">
    <location>
        <begin position="192"/>
        <end position="217"/>
    </location>
</feature>
<evidence type="ECO:0000256" key="2">
    <source>
        <dbReference type="SAM" id="Phobius"/>
    </source>
</evidence>
<dbReference type="Proteomes" id="UP000887568">
    <property type="component" value="Unplaced"/>
</dbReference>
<protein>
    <submittedName>
        <fullName evidence="3">Uncharacterized protein</fullName>
    </submittedName>
</protein>
<keyword evidence="2" id="KW-0812">Transmembrane</keyword>
<proteinExistence type="predicted"/>
<accession>A0A913Z909</accession>
<evidence type="ECO:0000256" key="1">
    <source>
        <dbReference type="SAM" id="MobiDB-lite"/>
    </source>
</evidence>